<evidence type="ECO:0000313" key="1">
    <source>
        <dbReference type="EMBL" id="RFO98597.1"/>
    </source>
</evidence>
<keyword evidence="2" id="KW-1185">Reference proteome</keyword>
<reference evidence="1 2" key="1">
    <citation type="submission" date="2018-05" db="EMBL/GenBank/DDBJ databases">
        <title>Rhodoferax soyangensis sp.nov., isolated from an oligotrophic freshwater lake.</title>
        <authorList>
            <person name="Park M."/>
        </authorList>
    </citation>
    <scope>NUCLEOTIDE SEQUENCE [LARGE SCALE GENOMIC DNA]</scope>
    <source>
        <strain evidence="1 2">IMCC26218</strain>
    </source>
</reference>
<dbReference type="InterPro" id="IPR005186">
    <property type="entry name" value="FlaG"/>
</dbReference>
<dbReference type="Pfam" id="PF03646">
    <property type="entry name" value="FlaG"/>
    <property type="match status" value="1"/>
</dbReference>
<dbReference type="PANTHER" id="PTHR37166:SF1">
    <property type="entry name" value="PROTEIN FLAG"/>
    <property type="match status" value="1"/>
</dbReference>
<dbReference type="SUPFAM" id="SSF160214">
    <property type="entry name" value="FlaG-like"/>
    <property type="match status" value="1"/>
</dbReference>
<dbReference type="AlphaFoldDB" id="A0A3E1RGT9"/>
<comment type="caution">
    <text evidence="1">The sequence shown here is derived from an EMBL/GenBank/DDBJ whole genome shotgun (WGS) entry which is preliminary data.</text>
</comment>
<proteinExistence type="predicted"/>
<dbReference type="InterPro" id="IPR035924">
    <property type="entry name" value="FlaG-like_sf"/>
</dbReference>
<dbReference type="EMBL" id="QFZK01000001">
    <property type="protein sequence ID" value="RFO98597.1"/>
    <property type="molecule type" value="Genomic_DNA"/>
</dbReference>
<protein>
    <recommendedName>
        <fullName evidence="3">Flagellar biosynthesis protein FlaG</fullName>
    </recommendedName>
</protein>
<organism evidence="1 2">
    <name type="scientific">Rhodoferax lacus</name>
    <dbReference type="NCBI Taxonomy" id="2184758"/>
    <lineage>
        <taxon>Bacteria</taxon>
        <taxon>Pseudomonadati</taxon>
        <taxon>Pseudomonadota</taxon>
        <taxon>Betaproteobacteria</taxon>
        <taxon>Burkholderiales</taxon>
        <taxon>Comamonadaceae</taxon>
        <taxon>Rhodoferax</taxon>
    </lineage>
</organism>
<dbReference type="Proteomes" id="UP000260665">
    <property type="component" value="Unassembled WGS sequence"/>
</dbReference>
<evidence type="ECO:0008006" key="3">
    <source>
        <dbReference type="Google" id="ProtNLM"/>
    </source>
</evidence>
<name>A0A3E1RGT9_9BURK</name>
<sequence>MATVSSTQSQPSLPQVLVPVAVRPDVGAVAIEVKTGAMASDASKPEVQSSTSKTIKQAAKALSKEELASQVQDLQAKMDKLNPALAFVVDQTTGKALIQLTDRATKEVILQFPSEAALQITRALDRFQKGQLVSRTV</sequence>
<gene>
    <name evidence="1" type="ORF">DIC66_01545</name>
</gene>
<dbReference type="OrthoDB" id="8565152at2"/>
<evidence type="ECO:0000313" key="2">
    <source>
        <dbReference type="Proteomes" id="UP000260665"/>
    </source>
</evidence>
<dbReference type="Gene3D" id="3.30.160.170">
    <property type="entry name" value="FlaG-like"/>
    <property type="match status" value="1"/>
</dbReference>
<accession>A0A3E1RGT9</accession>
<dbReference type="PANTHER" id="PTHR37166">
    <property type="entry name" value="PROTEIN FLAG"/>
    <property type="match status" value="1"/>
</dbReference>